<dbReference type="PROSITE" id="PS50163">
    <property type="entry name" value="RECA_3"/>
    <property type="match status" value="1"/>
</dbReference>
<dbReference type="KEGG" id="vg:64766331"/>
<evidence type="ECO:0000256" key="4">
    <source>
        <dbReference type="ARBA" id="ARBA00023172"/>
    </source>
</evidence>
<keyword evidence="9" id="KW-1185">Reference proteome</keyword>
<name>A0A2P1JXG3_9CAUD</name>
<dbReference type="InterPro" id="IPR027417">
    <property type="entry name" value="P-loop_NTPase"/>
</dbReference>
<dbReference type="GO" id="GO:0006310">
    <property type="term" value="P:DNA recombination"/>
    <property type="evidence" value="ECO:0007669"/>
    <property type="project" value="UniProtKB-KW"/>
</dbReference>
<dbReference type="PANTHER" id="PTHR45900">
    <property type="entry name" value="RECA"/>
    <property type="match status" value="1"/>
</dbReference>
<evidence type="ECO:0000259" key="7">
    <source>
        <dbReference type="PROSITE" id="PS50163"/>
    </source>
</evidence>
<dbReference type="GO" id="GO:0140664">
    <property type="term" value="F:ATP-dependent DNA damage sensor activity"/>
    <property type="evidence" value="ECO:0007669"/>
    <property type="project" value="InterPro"/>
</dbReference>
<dbReference type="RefSeq" id="YP_010059100.1">
    <property type="nucleotide sequence ID" value="NC_054724.1"/>
</dbReference>
<dbReference type="GeneID" id="64766331"/>
<organism evidence="8 9">
    <name type="scientific">Rhodococcus phage Finch</name>
    <dbReference type="NCBI Taxonomy" id="2094144"/>
    <lineage>
        <taxon>Viruses</taxon>
        <taxon>Duplodnaviria</taxon>
        <taxon>Heunggongvirae</taxon>
        <taxon>Uroviricota</taxon>
        <taxon>Caudoviricetes</taxon>
        <taxon>Finchvirus</taxon>
        <taxon>Finchvirus finch</taxon>
    </lineage>
</organism>
<dbReference type="InterPro" id="IPR020588">
    <property type="entry name" value="RecA_ATP-bd"/>
</dbReference>
<feature type="compositionally biased region" description="Basic residues" evidence="5">
    <location>
        <begin position="1"/>
        <end position="18"/>
    </location>
</feature>
<dbReference type="Gene3D" id="3.40.50.300">
    <property type="entry name" value="P-loop containing nucleotide triphosphate hydrolases"/>
    <property type="match status" value="1"/>
</dbReference>
<proteinExistence type="inferred from homology"/>
<dbReference type="PROSITE" id="PS50162">
    <property type="entry name" value="RECA_2"/>
    <property type="match status" value="1"/>
</dbReference>
<protein>
    <submittedName>
        <fullName evidence="8">RecA-like DNA recombinase</fullName>
    </submittedName>
</protein>
<dbReference type="InterPro" id="IPR049428">
    <property type="entry name" value="RecA-like_N"/>
</dbReference>
<dbReference type="PANTHER" id="PTHR45900:SF1">
    <property type="entry name" value="MITOCHONDRIAL DNA REPAIR PROTEIN RECA HOMOLOG-RELATED"/>
    <property type="match status" value="1"/>
</dbReference>
<gene>
    <name evidence="8" type="primary">78</name>
    <name evidence="8" type="ORF">SEA_FINCH_78</name>
</gene>
<feature type="domain" description="RecA family profile 2" evidence="7">
    <location>
        <begin position="225"/>
        <end position="311"/>
    </location>
</feature>
<keyword evidence="3" id="KW-0067">ATP-binding</keyword>
<feature type="domain" description="RecA family profile 1" evidence="6">
    <location>
        <begin position="54"/>
        <end position="220"/>
    </location>
</feature>
<dbReference type="Pfam" id="PF00154">
    <property type="entry name" value="RecA_N"/>
    <property type="match status" value="1"/>
</dbReference>
<accession>A0A2P1JXG3</accession>
<evidence type="ECO:0000256" key="3">
    <source>
        <dbReference type="ARBA" id="ARBA00022840"/>
    </source>
</evidence>
<keyword evidence="2" id="KW-0547">Nucleotide-binding</keyword>
<sequence>MTAKKTPVKKAAAKKAPAKKVASPSSSAEVAKLFADVNKKYGEGAIVKASEMPKTKFLPSGSLSLDAALGTGGVPENMVIEYCGPEGAGKTTFALLTACSFLDKYPKDICLILDVEHKLSTSWVETLVGPERIKRIVIMNPDTVEQATDMYRDAVTRGIIRVVIFDSIGGAPTSQVMDDDRSAEKGDSIGGNAKGVTKFARFAANFSHKYHTLTIGINQVRDDVKSMHGNMLNTPGGKGWKHACVARIHLRRGTEKYVEKLNGEDVIVGFDIVAKVIKNQMGGEEGRVAQWRFFTKMNGYSFGIGIDQTEECIRLSEKVGVVRRTGSYYNHPGLPGGKVQGKGELLDAVMADDALRATLVSETMAALADPSLLRLVAPLDPDGPATETELQTTGVGMGVLENRAANELNDDSIVHGHRLGDAVAAIEEGLEKQWAHEASAPSVPDGE</sequence>
<reference evidence="9" key="1">
    <citation type="submission" date="2018-02" db="EMBL/GenBank/DDBJ databases">
        <authorList>
            <person name="Cohen D.B."/>
            <person name="Kent A.D."/>
        </authorList>
    </citation>
    <scope>NUCLEOTIDE SEQUENCE [LARGE SCALE GENOMIC DNA]</scope>
</reference>
<evidence type="ECO:0000313" key="8">
    <source>
        <dbReference type="EMBL" id="AVO25013.1"/>
    </source>
</evidence>
<dbReference type="SUPFAM" id="SSF52540">
    <property type="entry name" value="P-loop containing nucleoside triphosphate hydrolases"/>
    <property type="match status" value="1"/>
</dbReference>
<comment type="similarity">
    <text evidence="1">Belongs to the RecA family.</text>
</comment>
<evidence type="ECO:0000256" key="2">
    <source>
        <dbReference type="ARBA" id="ARBA00022741"/>
    </source>
</evidence>
<evidence type="ECO:0000256" key="5">
    <source>
        <dbReference type="SAM" id="MobiDB-lite"/>
    </source>
</evidence>
<feature type="region of interest" description="Disordered" evidence="5">
    <location>
        <begin position="1"/>
        <end position="25"/>
    </location>
</feature>
<dbReference type="GO" id="GO:0003697">
    <property type="term" value="F:single-stranded DNA binding"/>
    <property type="evidence" value="ECO:0007669"/>
    <property type="project" value="InterPro"/>
</dbReference>
<evidence type="ECO:0000313" key="9">
    <source>
        <dbReference type="Proteomes" id="UP000241290"/>
    </source>
</evidence>
<dbReference type="GO" id="GO:0006281">
    <property type="term" value="P:DNA repair"/>
    <property type="evidence" value="ECO:0007669"/>
    <property type="project" value="InterPro"/>
</dbReference>
<evidence type="ECO:0000259" key="6">
    <source>
        <dbReference type="PROSITE" id="PS50162"/>
    </source>
</evidence>
<dbReference type="InterPro" id="IPR020587">
    <property type="entry name" value="RecA_monomer-monomer_interface"/>
</dbReference>
<dbReference type="GO" id="GO:0005524">
    <property type="term" value="F:ATP binding"/>
    <property type="evidence" value="ECO:0007669"/>
    <property type="project" value="UniProtKB-KW"/>
</dbReference>
<keyword evidence="4" id="KW-0233">DNA recombination</keyword>
<dbReference type="InterPro" id="IPR013765">
    <property type="entry name" value="DNA_recomb/repair_RecA"/>
</dbReference>
<dbReference type="Proteomes" id="UP000241290">
    <property type="component" value="Genome"/>
</dbReference>
<evidence type="ECO:0000256" key="1">
    <source>
        <dbReference type="ARBA" id="ARBA00009391"/>
    </source>
</evidence>
<dbReference type="EMBL" id="MG962366">
    <property type="protein sequence ID" value="AVO25013.1"/>
    <property type="molecule type" value="Genomic_DNA"/>
</dbReference>